<dbReference type="GO" id="GO:0008270">
    <property type="term" value="F:zinc ion binding"/>
    <property type="evidence" value="ECO:0007669"/>
    <property type="project" value="InterPro"/>
</dbReference>
<accession>A0A843XF14</accession>
<dbReference type="PROSITE" id="PS51375">
    <property type="entry name" value="PPR"/>
    <property type="match status" value="7"/>
</dbReference>
<protein>
    <recommendedName>
        <fullName evidence="4">DYW domain-containing protein</fullName>
    </recommendedName>
</protein>
<dbReference type="FunFam" id="1.25.40.10:FF:000397">
    <property type="entry name" value="Pentatricopeptide repeat-containing protein At2g40720"/>
    <property type="match status" value="1"/>
</dbReference>
<dbReference type="FunFam" id="1.25.40.10:FF:000366">
    <property type="entry name" value="Pentatricopeptide (PPR) repeat-containing protein"/>
    <property type="match status" value="1"/>
</dbReference>
<gene>
    <name evidence="5" type="ORF">Taro_050726</name>
</gene>
<dbReference type="AlphaFoldDB" id="A0A843XF14"/>
<feature type="repeat" description="PPR" evidence="3">
    <location>
        <begin position="553"/>
        <end position="583"/>
    </location>
</feature>
<sequence>MAWNFRSFYASKVLTGCPMQIPNNFPPFIPCHSVSRTKPGALLPGPGCAFPWHGLPPEDASEKILGRIMIRLSRLLSPGRRNFPLDPFLCCRISAFAAKRAASGAGRPAHSQFDPYIFSRNLQACIADGDAARGRSLHCYGLKRGGALDLFSQNVLLNLYVKSGLMCHARQLFDEMPAKNTISFVTLIQGYIQFDEFAEGASLFFRLHREGHELNPFAFTTVLKLLVNVEQPEFCLPIHACICKLGHESDAFVGASLIDTYSLCGLVTDARKVFDNILEKDLVSWTGIVACYAENVHGEKALDMFSKMRKIGFRPNNFTLASSLKASVTMQDLVLGKSIHGCAIKSRYDADLYVSGALLDMYAKCGDIEDARIVFELISCCDVILWSYMIARYAQSNKSEEAVELFHRMMCSSLAPNQFTFSSVLQACTNIIHLELGEQVHGCVLKIGFDSELYVANALIDMYAKCGRLEASMDLFSGMEKKNEISWNTVIVGNVQLGYGEVALMLFHQMFVAQIPGTQVTYSSVLRACASVATMELTAQIHGLISKSSYSDDIVVHNSLIDTYAKCGDINCARKVFDTMNKHDNISWNIVISAYSLHGLGAEALRLFRRMGETNIKPDPVTFVAVLSACSNAGLVDLGRSLFNSMTHDHGIEPSMEHYTCMVKLLARSGHFDEALEFIKVIPTKPNAMVWRALLGACLVHRNVEVGRICGKRLLELEPQSESTHVLLSNMYASTGIWDEVASIRKSMREKGVKKEPGLSWIENQDKVHSFSVGDTSHPDIRVIHAMLEWLNVKIQKAGYVPYRQSVLHDIREDQKEQFLWVHSERLAIAFGLIITPPGRPIRIIKNLRCCLDCHAVIKLISKVSQRQIIVRDMNRFHHFENGSCSCDDYW</sequence>
<dbReference type="InterPro" id="IPR046848">
    <property type="entry name" value="E_motif"/>
</dbReference>
<dbReference type="InterPro" id="IPR002885">
    <property type="entry name" value="PPR_rpt"/>
</dbReference>
<dbReference type="Pfam" id="PF13041">
    <property type="entry name" value="PPR_2"/>
    <property type="match status" value="2"/>
</dbReference>
<proteinExistence type="inferred from homology"/>
<dbReference type="InterPro" id="IPR046960">
    <property type="entry name" value="PPR_At4g14850-like_plant"/>
</dbReference>
<evidence type="ECO:0000256" key="1">
    <source>
        <dbReference type="ARBA" id="ARBA00006643"/>
    </source>
</evidence>
<evidence type="ECO:0000259" key="4">
    <source>
        <dbReference type="Pfam" id="PF14432"/>
    </source>
</evidence>
<keyword evidence="2" id="KW-0677">Repeat</keyword>
<dbReference type="InterPro" id="IPR011990">
    <property type="entry name" value="TPR-like_helical_dom_sf"/>
</dbReference>
<dbReference type="FunFam" id="1.25.40.10:FF:000196">
    <property type="entry name" value="Pentatricopeptide repeat-containing protein At4g14850"/>
    <property type="match status" value="1"/>
</dbReference>
<dbReference type="Pfam" id="PF20431">
    <property type="entry name" value="E_motif"/>
    <property type="match status" value="1"/>
</dbReference>
<dbReference type="GO" id="GO:0003723">
    <property type="term" value="F:RNA binding"/>
    <property type="evidence" value="ECO:0007669"/>
    <property type="project" value="InterPro"/>
</dbReference>
<feature type="domain" description="DYW" evidence="4">
    <location>
        <begin position="799"/>
        <end position="891"/>
    </location>
</feature>
<feature type="repeat" description="PPR" evidence="3">
    <location>
        <begin position="382"/>
        <end position="416"/>
    </location>
</feature>
<evidence type="ECO:0000313" key="5">
    <source>
        <dbReference type="EMBL" id="MQM17747.1"/>
    </source>
</evidence>
<evidence type="ECO:0000256" key="2">
    <source>
        <dbReference type="ARBA" id="ARBA00022737"/>
    </source>
</evidence>
<name>A0A843XF14_COLES</name>
<dbReference type="Gene3D" id="1.25.40.10">
    <property type="entry name" value="Tetratricopeptide repeat domain"/>
    <property type="match status" value="5"/>
</dbReference>
<dbReference type="Pfam" id="PF01535">
    <property type="entry name" value="PPR"/>
    <property type="match status" value="8"/>
</dbReference>
<feature type="repeat" description="PPR" evidence="3">
    <location>
        <begin position="281"/>
        <end position="315"/>
    </location>
</feature>
<evidence type="ECO:0000313" key="6">
    <source>
        <dbReference type="Proteomes" id="UP000652761"/>
    </source>
</evidence>
<dbReference type="FunFam" id="1.25.40.10:FF:000031">
    <property type="entry name" value="Pentatricopeptide repeat-containing protein mitochondrial"/>
    <property type="match status" value="1"/>
</dbReference>
<feature type="repeat" description="PPR" evidence="3">
    <location>
        <begin position="452"/>
        <end position="486"/>
    </location>
</feature>
<evidence type="ECO:0000256" key="3">
    <source>
        <dbReference type="PROSITE-ProRule" id="PRU00708"/>
    </source>
</evidence>
<dbReference type="FunFam" id="1.25.40.10:FF:000471">
    <property type="entry name" value="Putative pentatricopeptide repeat-containing protein, mitochondrial"/>
    <property type="match status" value="1"/>
</dbReference>
<feature type="repeat" description="PPR" evidence="3">
    <location>
        <begin position="149"/>
        <end position="183"/>
    </location>
</feature>
<dbReference type="Proteomes" id="UP000652761">
    <property type="component" value="Unassembled WGS sequence"/>
</dbReference>
<comment type="similarity">
    <text evidence="1">Belongs to the PPR family. PCMP-H subfamily.</text>
</comment>
<dbReference type="GO" id="GO:0009451">
    <property type="term" value="P:RNA modification"/>
    <property type="evidence" value="ECO:0007669"/>
    <property type="project" value="InterPro"/>
</dbReference>
<feature type="repeat" description="PPR" evidence="3">
    <location>
        <begin position="584"/>
        <end position="618"/>
    </location>
</feature>
<keyword evidence="6" id="KW-1185">Reference proteome</keyword>
<reference evidence="5" key="1">
    <citation type="submission" date="2017-07" db="EMBL/GenBank/DDBJ databases">
        <title>Taro Niue Genome Assembly and Annotation.</title>
        <authorList>
            <person name="Atibalentja N."/>
            <person name="Keating K."/>
            <person name="Fields C.J."/>
        </authorList>
    </citation>
    <scope>NUCLEOTIDE SEQUENCE</scope>
    <source>
        <strain evidence="5">Niue_2</strain>
        <tissue evidence="5">Leaf</tissue>
    </source>
</reference>
<dbReference type="PANTHER" id="PTHR47926:SF520">
    <property type="entry name" value="DYW DOMAIN-CONTAINING PROTEIN"/>
    <property type="match status" value="1"/>
</dbReference>
<feature type="repeat" description="PPR" evidence="3">
    <location>
        <begin position="619"/>
        <end position="654"/>
    </location>
</feature>
<dbReference type="EMBL" id="NMUH01007736">
    <property type="protein sequence ID" value="MQM17747.1"/>
    <property type="molecule type" value="Genomic_DNA"/>
</dbReference>
<dbReference type="PANTHER" id="PTHR47926">
    <property type="entry name" value="PENTATRICOPEPTIDE REPEAT-CONTAINING PROTEIN"/>
    <property type="match status" value="1"/>
</dbReference>
<organism evidence="5 6">
    <name type="scientific">Colocasia esculenta</name>
    <name type="common">Wild taro</name>
    <name type="synonym">Arum esculentum</name>
    <dbReference type="NCBI Taxonomy" id="4460"/>
    <lineage>
        <taxon>Eukaryota</taxon>
        <taxon>Viridiplantae</taxon>
        <taxon>Streptophyta</taxon>
        <taxon>Embryophyta</taxon>
        <taxon>Tracheophyta</taxon>
        <taxon>Spermatophyta</taxon>
        <taxon>Magnoliopsida</taxon>
        <taxon>Liliopsida</taxon>
        <taxon>Araceae</taxon>
        <taxon>Aroideae</taxon>
        <taxon>Colocasieae</taxon>
        <taxon>Colocasia</taxon>
    </lineage>
</organism>
<dbReference type="NCBIfam" id="TIGR00756">
    <property type="entry name" value="PPR"/>
    <property type="match status" value="5"/>
</dbReference>
<dbReference type="InterPro" id="IPR032867">
    <property type="entry name" value="DYW_dom"/>
</dbReference>
<dbReference type="OrthoDB" id="749581at2759"/>
<dbReference type="FunFam" id="1.25.40.10:FF:000201">
    <property type="entry name" value="Pentatricopeptide repeat-containing protein mitochondrial"/>
    <property type="match status" value="1"/>
</dbReference>
<comment type="caution">
    <text evidence="5">The sequence shown here is derived from an EMBL/GenBank/DDBJ whole genome shotgun (WGS) entry which is preliminary data.</text>
</comment>
<dbReference type="Pfam" id="PF14432">
    <property type="entry name" value="DYW_deaminase"/>
    <property type="match status" value="1"/>
</dbReference>